<dbReference type="Gene3D" id="1.10.10.10">
    <property type="entry name" value="Winged helix-like DNA-binding domain superfamily/Winged helix DNA-binding domain"/>
    <property type="match status" value="1"/>
</dbReference>
<sequence length="164" mass="18102">MSEERVPQESERELLESEISADLRAITAVSEQLGHVFARANELRPTDFRALMHIATADIEGDPLTAGRLAKLLGISTAAVTYLVERMIESGHIQRGTDAADRRKVLLRYADHGMDVARGFFTPLGTRTRAAMAGLPDEDLAAAHRVFSTLIDSMRTHFDELTGR</sequence>
<reference evidence="3" key="1">
    <citation type="journal article" date="2019" name="Int. J. Syst. Evol. Microbiol.">
        <title>The Global Catalogue of Microorganisms (GCM) 10K type strain sequencing project: providing services to taxonomists for standard genome sequencing and annotation.</title>
        <authorList>
            <consortium name="The Broad Institute Genomics Platform"/>
            <consortium name="The Broad Institute Genome Sequencing Center for Infectious Disease"/>
            <person name="Wu L."/>
            <person name="Ma J."/>
        </authorList>
    </citation>
    <scope>NUCLEOTIDE SEQUENCE [LARGE SCALE GENOMIC DNA]</scope>
    <source>
        <strain evidence="3">CGMCC 4.7330</strain>
    </source>
</reference>
<dbReference type="InterPro" id="IPR036390">
    <property type="entry name" value="WH_DNA-bd_sf"/>
</dbReference>
<dbReference type="Proteomes" id="UP001595696">
    <property type="component" value="Unassembled WGS sequence"/>
</dbReference>
<dbReference type="EMBL" id="JBHSAX010000003">
    <property type="protein sequence ID" value="MFC3960851.1"/>
    <property type="molecule type" value="Genomic_DNA"/>
</dbReference>
<dbReference type="PROSITE" id="PS50995">
    <property type="entry name" value="HTH_MARR_2"/>
    <property type="match status" value="1"/>
</dbReference>
<dbReference type="PANTHER" id="PTHR33164">
    <property type="entry name" value="TRANSCRIPTIONAL REGULATOR, MARR FAMILY"/>
    <property type="match status" value="1"/>
</dbReference>
<keyword evidence="3" id="KW-1185">Reference proteome</keyword>
<dbReference type="SMART" id="SM00347">
    <property type="entry name" value="HTH_MARR"/>
    <property type="match status" value="1"/>
</dbReference>
<evidence type="ECO:0000259" key="1">
    <source>
        <dbReference type="PROSITE" id="PS50995"/>
    </source>
</evidence>
<evidence type="ECO:0000313" key="3">
    <source>
        <dbReference type="Proteomes" id="UP001595696"/>
    </source>
</evidence>
<proteinExistence type="predicted"/>
<dbReference type="RefSeq" id="WP_378610622.1">
    <property type="nucleotide sequence ID" value="NZ_JBHSAX010000003.1"/>
</dbReference>
<dbReference type="InterPro" id="IPR000835">
    <property type="entry name" value="HTH_MarR-typ"/>
</dbReference>
<organism evidence="2 3">
    <name type="scientific">Nocardia jiangsuensis</name>
    <dbReference type="NCBI Taxonomy" id="1691563"/>
    <lineage>
        <taxon>Bacteria</taxon>
        <taxon>Bacillati</taxon>
        <taxon>Actinomycetota</taxon>
        <taxon>Actinomycetes</taxon>
        <taxon>Mycobacteriales</taxon>
        <taxon>Nocardiaceae</taxon>
        <taxon>Nocardia</taxon>
    </lineage>
</organism>
<name>A0ABV8DLK5_9NOCA</name>
<evidence type="ECO:0000313" key="2">
    <source>
        <dbReference type="EMBL" id="MFC3960851.1"/>
    </source>
</evidence>
<gene>
    <name evidence="2" type="ORF">ACFO0B_02480</name>
</gene>
<accession>A0ABV8DLK5</accession>
<feature type="domain" description="HTH marR-type" evidence="1">
    <location>
        <begin position="16"/>
        <end position="152"/>
    </location>
</feature>
<dbReference type="SUPFAM" id="SSF46785">
    <property type="entry name" value="Winged helix' DNA-binding domain"/>
    <property type="match status" value="1"/>
</dbReference>
<protein>
    <submittedName>
        <fullName evidence="2">MarR family winged helix-turn-helix transcriptional regulator</fullName>
    </submittedName>
</protein>
<comment type="caution">
    <text evidence="2">The sequence shown here is derived from an EMBL/GenBank/DDBJ whole genome shotgun (WGS) entry which is preliminary data.</text>
</comment>
<dbReference type="PANTHER" id="PTHR33164:SF106">
    <property type="entry name" value="TRANSCRIPTIONAL REGULATORY PROTEIN"/>
    <property type="match status" value="1"/>
</dbReference>
<dbReference type="InterPro" id="IPR039422">
    <property type="entry name" value="MarR/SlyA-like"/>
</dbReference>
<dbReference type="InterPro" id="IPR036388">
    <property type="entry name" value="WH-like_DNA-bd_sf"/>
</dbReference>
<dbReference type="Pfam" id="PF12802">
    <property type="entry name" value="MarR_2"/>
    <property type="match status" value="1"/>
</dbReference>